<dbReference type="InterPro" id="IPR018060">
    <property type="entry name" value="HTH_AraC"/>
</dbReference>
<evidence type="ECO:0000256" key="1">
    <source>
        <dbReference type="ARBA" id="ARBA00023015"/>
    </source>
</evidence>
<dbReference type="SMART" id="SM00342">
    <property type="entry name" value="HTH_ARAC"/>
    <property type="match status" value="1"/>
</dbReference>
<comment type="caution">
    <text evidence="5">The sequence shown here is derived from an EMBL/GenBank/DDBJ whole genome shotgun (WGS) entry which is preliminary data.</text>
</comment>
<dbReference type="GO" id="GO:0003700">
    <property type="term" value="F:DNA-binding transcription factor activity"/>
    <property type="evidence" value="ECO:0007669"/>
    <property type="project" value="InterPro"/>
</dbReference>
<dbReference type="RefSeq" id="WP_186877068.1">
    <property type="nucleotide sequence ID" value="NZ_JACOPF010000005.1"/>
</dbReference>
<name>A0A923LM38_9FIRM</name>
<evidence type="ECO:0000256" key="3">
    <source>
        <dbReference type="ARBA" id="ARBA00023163"/>
    </source>
</evidence>
<reference evidence="5" key="1">
    <citation type="submission" date="2020-08" db="EMBL/GenBank/DDBJ databases">
        <title>Genome public.</title>
        <authorList>
            <person name="Liu C."/>
            <person name="Sun Q."/>
        </authorList>
    </citation>
    <scope>NUCLEOTIDE SEQUENCE</scope>
    <source>
        <strain evidence="5">NSJ-55</strain>
    </source>
</reference>
<dbReference type="PROSITE" id="PS01124">
    <property type="entry name" value="HTH_ARAC_FAMILY_2"/>
    <property type="match status" value="1"/>
</dbReference>
<evidence type="ECO:0000259" key="4">
    <source>
        <dbReference type="PROSITE" id="PS01124"/>
    </source>
</evidence>
<dbReference type="SUPFAM" id="SSF46689">
    <property type="entry name" value="Homeodomain-like"/>
    <property type="match status" value="1"/>
</dbReference>
<proteinExistence type="predicted"/>
<sequence>MSEYISLTHTFRIDSLTLEEEAYNKAYYLEHPEFHLDSPCRQSDVLSLFKAENSPYFKDKSYQVSTVFHNNIDDSILNYFHTDIYAHVPPNYMPTLLHGHTYLEIVFVLTGECKNYSGNQILHLSEGDFLIMGPNTQHGISAFNDRCRIVNIMIRSSIFQKTFFSNFTENDILHTFFSDVLYRYKTNSYLLFHTETDTLLKTLVINLLEEIRYRRPYHEQTKEAYLRLLFARLLNRHTVHANVYHDGISNRNHDVTLLLAYMQEHYQTLKLSDLALFFGYSERQISRILINYTQKNYQENMLEIKMRKAVQLLLETDCSIDKIADMLGYATPFGFRKKFKKRYGTTPFAFRKANRK</sequence>
<dbReference type="Gene3D" id="2.60.120.10">
    <property type="entry name" value="Jelly Rolls"/>
    <property type="match status" value="1"/>
</dbReference>
<dbReference type="InterPro" id="IPR009057">
    <property type="entry name" value="Homeodomain-like_sf"/>
</dbReference>
<dbReference type="Pfam" id="PF12833">
    <property type="entry name" value="HTH_18"/>
    <property type="match status" value="1"/>
</dbReference>
<dbReference type="PROSITE" id="PS00041">
    <property type="entry name" value="HTH_ARAC_FAMILY_1"/>
    <property type="match status" value="1"/>
</dbReference>
<feature type="domain" description="HTH araC/xylS-type" evidence="4">
    <location>
        <begin position="256"/>
        <end position="353"/>
    </location>
</feature>
<protein>
    <submittedName>
        <fullName evidence="5">Helix-turn-helix transcriptional regulator</fullName>
    </submittedName>
</protein>
<dbReference type="Proteomes" id="UP000652477">
    <property type="component" value="Unassembled WGS sequence"/>
</dbReference>
<accession>A0A923LM38</accession>
<keyword evidence="2" id="KW-0238">DNA-binding</keyword>
<dbReference type="PANTHER" id="PTHR43280">
    <property type="entry name" value="ARAC-FAMILY TRANSCRIPTIONAL REGULATOR"/>
    <property type="match status" value="1"/>
</dbReference>
<evidence type="ECO:0000313" key="5">
    <source>
        <dbReference type="EMBL" id="MBC5690414.1"/>
    </source>
</evidence>
<dbReference type="AlphaFoldDB" id="A0A923LM38"/>
<keyword evidence="1" id="KW-0805">Transcription regulation</keyword>
<dbReference type="InterPro" id="IPR037923">
    <property type="entry name" value="HTH-like"/>
</dbReference>
<organism evidence="5 6">
    <name type="scientific">Mediterraneibacter hominis</name>
    <dbReference type="NCBI Taxonomy" id="2763054"/>
    <lineage>
        <taxon>Bacteria</taxon>
        <taxon>Bacillati</taxon>
        <taxon>Bacillota</taxon>
        <taxon>Clostridia</taxon>
        <taxon>Lachnospirales</taxon>
        <taxon>Lachnospiraceae</taxon>
        <taxon>Mediterraneibacter</taxon>
    </lineage>
</organism>
<dbReference type="Gene3D" id="1.10.10.60">
    <property type="entry name" value="Homeodomain-like"/>
    <property type="match status" value="1"/>
</dbReference>
<dbReference type="InterPro" id="IPR003313">
    <property type="entry name" value="AraC-bd"/>
</dbReference>
<dbReference type="GO" id="GO:0043565">
    <property type="term" value="F:sequence-specific DNA binding"/>
    <property type="evidence" value="ECO:0007669"/>
    <property type="project" value="InterPro"/>
</dbReference>
<keyword evidence="6" id="KW-1185">Reference proteome</keyword>
<evidence type="ECO:0000313" key="6">
    <source>
        <dbReference type="Proteomes" id="UP000652477"/>
    </source>
</evidence>
<dbReference type="PANTHER" id="PTHR43280:SF2">
    <property type="entry name" value="HTH-TYPE TRANSCRIPTIONAL REGULATOR EXSA"/>
    <property type="match status" value="1"/>
</dbReference>
<evidence type="ECO:0000256" key="2">
    <source>
        <dbReference type="ARBA" id="ARBA00023125"/>
    </source>
</evidence>
<dbReference type="EMBL" id="JACOPF010000005">
    <property type="protein sequence ID" value="MBC5690414.1"/>
    <property type="molecule type" value="Genomic_DNA"/>
</dbReference>
<keyword evidence="3" id="KW-0804">Transcription</keyword>
<dbReference type="InterPro" id="IPR014710">
    <property type="entry name" value="RmlC-like_jellyroll"/>
</dbReference>
<dbReference type="InterPro" id="IPR018062">
    <property type="entry name" value="HTH_AraC-typ_CS"/>
</dbReference>
<gene>
    <name evidence="5" type="ORF">H8S37_15985</name>
</gene>
<dbReference type="SUPFAM" id="SSF51215">
    <property type="entry name" value="Regulatory protein AraC"/>
    <property type="match status" value="1"/>
</dbReference>
<dbReference type="Pfam" id="PF02311">
    <property type="entry name" value="AraC_binding"/>
    <property type="match status" value="1"/>
</dbReference>